<evidence type="ECO:0000256" key="6">
    <source>
        <dbReference type="ARBA" id="ARBA00023060"/>
    </source>
</evidence>
<evidence type="ECO:0000256" key="4">
    <source>
        <dbReference type="ARBA" id="ARBA00022561"/>
    </source>
</evidence>
<comment type="subcellular location">
    <subcellularLocation>
        <location evidence="1">Virion</location>
    </subcellularLocation>
</comment>
<keyword evidence="6" id="KW-1142">T=3 icosahedral capsid protein</keyword>
<reference evidence="9" key="1">
    <citation type="journal article" date="2016" name="Nature">
        <title>Redefining the invertebrate RNA virosphere.</title>
        <authorList>
            <person name="Shi M."/>
            <person name="Lin X.D."/>
            <person name="Tian J.H."/>
            <person name="Chen L.J."/>
            <person name="Chen X."/>
            <person name="Li C.X."/>
            <person name="Qin X.C."/>
            <person name="Li J."/>
            <person name="Cao J.P."/>
            <person name="Eden J.S."/>
            <person name="Buchmann J."/>
            <person name="Wang W."/>
            <person name="Xu J."/>
            <person name="Holmes E.C."/>
            <person name="Zhang Y.Z."/>
        </authorList>
    </citation>
    <scope>NUCLEOTIDE SEQUENCE</scope>
    <source>
        <strain evidence="9">WHBL72681</strain>
    </source>
</reference>
<evidence type="ECO:0000313" key="9">
    <source>
        <dbReference type="EMBL" id="APG76508.1"/>
    </source>
</evidence>
<dbReference type="EMBL" id="KX883216">
    <property type="protein sequence ID" value="APG76508.1"/>
    <property type="molecule type" value="Genomic_RNA"/>
</dbReference>
<proteinExistence type="inferred from homology"/>
<evidence type="ECO:0000256" key="1">
    <source>
        <dbReference type="ARBA" id="ARBA00004328"/>
    </source>
</evidence>
<dbReference type="SUPFAM" id="SSF88633">
    <property type="entry name" value="Positive stranded ssRNA viruses"/>
    <property type="match status" value="1"/>
</dbReference>
<feature type="compositionally biased region" description="Polar residues" evidence="7">
    <location>
        <begin position="67"/>
        <end position="79"/>
    </location>
</feature>
<organism evidence="9">
    <name type="scientific">Hubei noda-like virus 19</name>
    <dbReference type="NCBI Taxonomy" id="1922974"/>
    <lineage>
        <taxon>Viruses</taxon>
        <taxon>Riboviria</taxon>
    </lineage>
</organism>
<evidence type="ECO:0000259" key="8">
    <source>
        <dbReference type="Pfam" id="PF00729"/>
    </source>
</evidence>
<keyword evidence="4" id="KW-0167">Capsid protein</keyword>
<keyword evidence="5" id="KW-0946">Virion</keyword>
<protein>
    <recommendedName>
        <fullName evidence="3">Capsid protein</fullName>
    </recommendedName>
</protein>
<name>A0A1L3KGF8_9VIRU</name>
<evidence type="ECO:0000256" key="2">
    <source>
        <dbReference type="ARBA" id="ARBA00007446"/>
    </source>
</evidence>
<accession>A0A1L3KGF8</accession>
<evidence type="ECO:0000256" key="7">
    <source>
        <dbReference type="SAM" id="MobiDB-lite"/>
    </source>
</evidence>
<evidence type="ECO:0000256" key="3">
    <source>
        <dbReference type="ARBA" id="ARBA00018091"/>
    </source>
</evidence>
<sequence length="422" mass="45747">MALTVRNKKGLAQMVDMATVNTGRQIASEIFRAFRGREPAPPPRAPRARPQKQQNRQRQPRQEKSGKITTLATPNNFGTSSNNLVRSQILSSTANSVVMRGTTILGQVATGANISSTQPNCAFFASSNPITFDDRMQTIASTFDKYVYRWVKLRWVPQVGTTTVGTVMIAIDRDYTDPPQTLSLASSQSYEAVAMGSVFAKQECTMRRDTHELRTYFTNFLSDVNIRDSEQFKFYVYTSGVAGGLPIGNLVLDYELELISPVFSPSELGANISKLGVFSVTTGTVATTAGFSAPTNSGNWNLGTALISPADAGVGNLVEFVFQLPTTAVNVGSALLLGLNGSQWQPTSAGSVVLYGTVNASSISDTIFYLYPDLSSAIRGNGPTTTSVPSLYNQSTATRNLFVFTTYSFTYRWLSYSTATTI</sequence>
<dbReference type="Pfam" id="PF00729">
    <property type="entry name" value="Viral_coat"/>
    <property type="match status" value="1"/>
</dbReference>
<dbReference type="GO" id="GO:0039617">
    <property type="term" value="C:T=3 icosahedral viral capsid"/>
    <property type="evidence" value="ECO:0007669"/>
    <property type="project" value="UniProtKB-KW"/>
</dbReference>
<comment type="similarity">
    <text evidence="2">Belongs to the icosahedral plant coat protein family.</text>
</comment>
<evidence type="ECO:0000256" key="5">
    <source>
        <dbReference type="ARBA" id="ARBA00022844"/>
    </source>
</evidence>
<dbReference type="InterPro" id="IPR000937">
    <property type="entry name" value="Capsid_prot_S-dom_vir"/>
</dbReference>
<feature type="domain" description="Icosahedral viral capsid protein S" evidence="8">
    <location>
        <begin position="91"/>
        <end position="262"/>
    </location>
</feature>
<dbReference type="GO" id="GO:0005198">
    <property type="term" value="F:structural molecule activity"/>
    <property type="evidence" value="ECO:0007669"/>
    <property type="project" value="InterPro"/>
</dbReference>
<dbReference type="Gene3D" id="2.60.120.20">
    <property type="match status" value="1"/>
</dbReference>
<feature type="region of interest" description="Disordered" evidence="7">
    <location>
        <begin position="34"/>
        <end position="79"/>
    </location>
</feature>
<dbReference type="InterPro" id="IPR029053">
    <property type="entry name" value="Viral_coat"/>
</dbReference>